<accession>Q3ATX7</accession>
<proteinExistence type="predicted"/>
<dbReference type="EMBL" id="CP000108">
    <property type="protein sequence ID" value="ABB27548.1"/>
    <property type="molecule type" value="Genomic_DNA"/>
</dbReference>
<dbReference type="STRING" id="340177.Cag_0272"/>
<name>Q3ATX7_CHLCH</name>
<dbReference type="OrthoDB" id="595188at2"/>
<gene>
    <name evidence="1" type="ordered locus">Cag_0272</name>
</gene>
<dbReference type="HOGENOM" id="CLU_1892455_0_0_10"/>
<sequence length="139" mass="15034">MHDNPEKSLESVTKLALQFLAEAIGQCPAGLEQSTNQDVVFAVVGFQYGAVQSAAYVAGLGIEAWNSMAGEVIGRLNGIEKEKVAQFLSVMPMLARKKYPPISIGGQAIMRFYNATSEEEKLTAAASLREILRQIDEGN</sequence>
<dbReference type="eggNOG" id="ENOG5033VWX">
    <property type="taxonomic scope" value="Bacteria"/>
</dbReference>
<reference evidence="1" key="1">
    <citation type="submission" date="2005-08" db="EMBL/GenBank/DDBJ databases">
        <title>Complete sequence of Chlorobium chlorochromatii CaD3.</title>
        <authorList>
            <person name="Copeland A."/>
            <person name="Lucas S."/>
            <person name="Lapidus A."/>
            <person name="Barry K."/>
            <person name="Detter J.C."/>
            <person name="Glavina T."/>
            <person name="Hammon N."/>
            <person name="Israni S."/>
            <person name="Pitluck S."/>
            <person name="Bryant D."/>
            <person name="Schmutz J."/>
            <person name="Larimer F."/>
            <person name="Land M."/>
            <person name="Kyrpides N."/>
            <person name="Ivanova N."/>
            <person name="Richardson P."/>
        </authorList>
    </citation>
    <scope>NUCLEOTIDE SEQUENCE [LARGE SCALE GENOMIC DNA]</scope>
    <source>
        <strain evidence="1">CaD3</strain>
    </source>
</reference>
<protein>
    <submittedName>
        <fullName evidence="1">Uncharacterized protein</fullName>
    </submittedName>
</protein>
<organism evidence="1">
    <name type="scientific">Chlorobium chlorochromatii (strain CaD3)</name>
    <dbReference type="NCBI Taxonomy" id="340177"/>
    <lineage>
        <taxon>Bacteria</taxon>
        <taxon>Pseudomonadati</taxon>
        <taxon>Chlorobiota</taxon>
        <taxon>Chlorobiia</taxon>
        <taxon>Chlorobiales</taxon>
        <taxon>Chlorobiaceae</taxon>
        <taxon>Chlorobium/Pelodictyon group</taxon>
        <taxon>Chlorobium</taxon>
    </lineage>
</organism>
<dbReference type="AlphaFoldDB" id="Q3ATX7"/>
<dbReference type="KEGG" id="cch:Cag_0272"/>
<evidence type="ECO:0000313" key="1">
    <source>
        <dbReference type="EMBL" id="ABB27548.1"/>
    </source>
</evidence>